<protein>
    <submittedName>
        <fullName evidence="3">Phthiodiolone/phenolphthiodiolone dimycocerosates ketoreductase</fullName>
        <ecNumber evidence="3">1.2.-.-</ecNumber>
    </submittedName>
</protein>
<dbReference type="Proteomes" id="UP000545493">
    <property type="component" value="Unassembled WGS sequence"/>
</dbReference>
<keyword evidence="1 3" id="KW-0560">Oxidoreductase</keyword>
<dbReference type="RefSeq" id="WP_167166013.1">
    <property type="nucleotide sequence ID" value="NZ_JAAOYM010000001.1"/>
</dbReference>
<dbReference type="SUPFAM" id="SSF51679">
    <property type="entry name" value="Bacterial luciferase-like"/>
    <property type="match status" value="1"/>
</dbReference>
<comment type="caution">
    <text evidence="3">The sequence shown here is derived from an EMBL/GenBank/DDBJ whole genome shotgun (WGS) entry which is preliminary data.</text>
</comment>
<proteinExistence type="predicted"/>
<dbReference type="InterPro" id="IPR011251">
    <property type="entry name" value="Luciferase-like_dom"/>
</dbReference>
<dbReference type="GO" id="GO:0016705">
    <property type="term" value="F:oxidoreductase activity, acting on paired donors, with incorporation or reduction of molecular oxygen"/>
    <property type="evidence" value="ECO:0007669"/>
    <property type="project" value="InterPro"/>
</dbReference>
<dbReference type="EMBL" id="JAAOYM010000001">
    <property type="protein sequence ID" value="NIJ10117.1"/>
    <property type="molecule type" value="Genomic_DNA"/>
</dbReference>
<keyword evidence="4" id="KW-1185">Reference proteome</keyword>
<dbReference type="EC" id="1.2.-.-" evidence="3"/>
<dbReference type="Pfam" id="PF00296">
    <property type="entry name" value="Bac_luciferase"/>
    <property type="match status" value="1"/>
</dbReference>
<accession>A0A7X5ULY9</accession>
<dbReference type="InterPro" id="IPR036661">
    <property type="entry name" value="Luciferase-like_sf"/>
</dbReference>
<evidence type="ECO:0000256" key="1">
    <source>
        <dbReference type="ARBA" id="ARBA00023002"/>
    </source>
</evidence>
<evidence type="ECO:0000259" key="2">
    <source>
        <dbReference type="Pfam" id="PF00296"/>
    </source>
</evidence>
<sequence length="378" mass="42147">MTSTALQAGVYVPPSPPVAGLRVLTAMARLSRLDSLFVEDHLQEFFPTKLWDRRFTWEAGRLWSPHELFDYQTLLGSLAGRAGRLRLGVGVTEPYRRHPVVIAQAALTLSHLTKRAPILGLGAGEKLNIEPYGLDMHHPVDQLEEALRIIRLCFTSRGPIDFDGSHFKLERAVMDLRPPPGRTPRIWVAAHGPRMLELTGRYGDGWLPESGVLGTPERYARALTAVRAAAEGAGRDPGHITPALLAFVAVAPTRKRARAMLESSLLRYWALLFPARRWQELGARHPFGPHFRGVVDLLPETYDRATLDAAVADVPPEVVESGVIVGTAEQVYQRLRELREAGLRHVVLGPLSFHLSIYDAAYTVWAIRRIAHALHRER</sequence>
<dbReference type="PANTHER" id="PTHR43244:SF1">
    <property type="entry name" value="5,10-METHYLENETETRAHYDROMETHANOPTERIN REDUCTASE"/>
    <property type="match status" value="1"/>
</dbReference>
<gene>
    <name evidence="3" type="ORF">FHU38_000461</name>
</gene>
<dbReference type="PANTHER" id="PTHR43244">
    <property type="match status" value="1"/>
</dbReference>
<name>A0A7X5ULY9_9PSEU</name>
<dbReference type="CDD" id="cd01097">
    <property type="entry name" value="Tetrahydromethanopterin_reductase"/>
    <property type="match status" value="1"/>
</dbReference>
<organism evidence="3 4">
    <name type="scientific">Saccharomonospora amisosensis</name>
    <dbReference type="NCBI Taxonomy" id="1128677"/>
    <lineage>
        <taxon>Bacteria</taxon>
        <taxon>Bacillati</taxon>
        <taxon>Actinomycetota</taxon>
        <taxon>Actinomycetes</taxon>
        <taxon>Pseudonocardiales</taxon>
        <taxon>Pseudonocardiaceae</taxon>
        <taxon>Saccharomonospora</taxon>
    </lineage>
</organism>
<reference evidence="3 4" key="1">
    <citation type="submission" date="2020-03" db="EMBL/GenBank/DDBJ databases">
        <title>Sequencing the genomes of 1000 actinobacteria strains.</title>
        <authorList>
            <person name="Klenk H.-P."/>
        </authorList>
    </citation>
    <scope>NUCLEOTIDE SEQUENCE [LARGE SCALE GENOMIC DNA]</scope>
    <source>
        <strain evidence="3 4">DSM 45685</strain>
    </source>
</reference>
<evidence type="ECO:0000313" key="3">
    <source>
        <dbReference type="EMBL" id="NIJ10117.1"/>
    </source>
</evidence>
<dbReference type="AlphaFoldDB" id="A0A7X5ULY9"/>
<dbReference type="Gene3D" id="3.20.20.30">
    <property type="entry name" value="Luciferase-like domain"/>
    <property type="match status" value="1"/>
</dbReference>
<feature type="domain" description="Luciferase-like" evidence="2">
    <location>
        <begin position="63"/>
        <end position="345"/>
    </location>
</feature>
<evidence type="ECO:0000313" key="4">
    <source>
        <dbReference type="Proteomes" id="UP000545493"/>
    </source>
</evidence>
<dbReference type="InterPro" id="IPR050564">
    <property type="entry name" value="F420-G6PD/mer"/>
</dbReference>